<name>R0G017_9BRAS</name>
<reference evidence="2" key="1">
    <citation type="journal article" date="2013" name="Nat. Genet.">
        <title>The Capsella rubella genome and the genomic consequences of rapid mating system evolution.</title>
        <authorList>
            <person name="Slotte T."/>
            <person name="Hazzouri K.M."/>
            <person name="Agren J.A."/>
            <person name="Koenig D."/>
            <person name="Maumus F."/>
            <person name="Guo Y.L."/>
            <person name="Steige K."/>
            <person name="Platts A.E."/>
            <person name="Escobar J.S."/>
            <person name="Newman L.K."/>
            <person name="Wang W."/>
            <person name="Mandakova T."/>
            <person name="Vello E."/>
            <person name="Smith L.M."/>
            <person name="Henz S.R."/>
            <person name="Steffen J."/>
            <person name="Takuno S."/>
            <person name="Brandvain Y."/>
            <person name="Coop G."/>
            <person name="Andolfatto P."/>
            <person name="Hu T.T."/>
            <person name="Blanchette M."/>
            <person name="Clark R.M."/>
            <person name="Quesneville H."/>
            <person name="Nordborg M."/>
            <person name="Gaut B.S."/>
            <person name="Lysak M.A."/>
            <person name="Jenkins J."/>
            <person name="Grimwood J."/>
            <person name="Chapman J."/>
            <person name="Prochnik S."/>
            <person name="Shu S."/>
            <person name="Rokhsar D."/>
            <person name="Schmutz J."/>
            <person name="Weigel D."/>
            <person name="Wright S.I."/>
        </authorList>
    </citation>
    <scope>NUCLEOTIDE SEQUENCE [LARGE SCALE GENOMIC DNA]</scope>
    <source>
        <strain evidence="2">cv. Monte Gargano</strain>
    </source>
</reference>
<dbReference type="SUPFAM" id="SSF101152">
    <property type="entry name" value="Mob1/phocein"/>
    <property type="match status" value="1"/>
</dbReference>
<dbReference type="Gene3D" id="1.20.140.30">
    <property type="entry name" value="MOB kinase activator"/>
    <property type="match status" value="1"/>
</dbReference>
<feature type="non-terminal residue" evidence="1">
    <location>
        <position position="1"/>
    </location>
</feature>
<dbReference type="Proteomes" id="UP000029121">
    <property type="component" value="Unassembled WGS sequence"/>
</dbReference>
<dbReference type="SMART" id="SM01388">
    <property type="entry name" value="Mob1_phocein"/>
    <property type="match status" value="1"/>
</dbReference>
<dbReference type="InterPro" id="IPR036703">
    <property type="entry name" value="MOB_kinase_act_sf"/>
</dbReference>
<protein>
    <recommendedName>
        <fullName evidence="3">Mob1-like protein</fullName>
    </recommendedName>
</protein>
<organism evidence="1 2">
    <name type="scientific">Capsella rubella</name>
    <dbReference type="NCBI Taxonomy" id="81985"/>
    <lineage>
        <taxon>Eukaryota</taxon>
        <taxon>Viridiplantae</taxon>
        <taxon>Streptophyta</taxon>
        <taxon>Embryophyta</taxon>
        <taxon>Tracheophyta</taxon>
        <taxon>Spermatophyta</taxon>
        <taxon>Magnoliopsida</taxon>
        <taxon>eudicotyledons</taxon>
        <taxon>Gunneridae</taxon>
        <taxon>Pentapetalae</taxon>
        <taxon>rosids</taxon>
        <taxon>malvids</taxon>
        <taxon>Brassicales</taxon>
        <taxon>Brassicaceae</taxon>
        <taxon>Camelineae</taxon>
        <taxon>Capsella</taxon>
    </lineage>
</organism>
<gene>
    <name evidence="1" type="ORF">CARUB_v10024978mg</name>
</gene>
<dbReference type="STRING" id="81985.R0G017"/>
<dbReference type="OrthoDB" id="8170117at2759"/>
<evidence type="ECO:0000313" key="2">
    <source>
        <dbReference type="Proteomes" id="UP000029121"/>
    </source>
</evidence>
<evidence type="ECO:0008006" key="3">
    <source>
        <dbReference type="Google" id="ProtNLM"/>
    </source>
</evidence>
<dbReference type="InterPro" id="IPR005301">
    <property type="entry name" value="MOB_kinase_act_fam"/>
</dbReference>
<dbReference type="Pfam" id="PF03637">
    <property type="entry name" value="Mob1_phocein"/>
    <property type="match status" value="1"/>
</dbReference>
<accession>R0G017</accession>
<dbReference type="eggNOG" id="KOG0440">
    <property type="taxonomic scope" value="Eukaryota"/>
</dbReference>
<dbReference type="EMBL" id="KB870808">
    <property type="protein sequence ID" value="EOA28747.1"/>
    <property type="molecule type" value="Genomic_DNA"/>
</dbReference>
<evidence type="ECO:0000313" key="1">
    <source>
        <dbReference type="EMBL" id="EOA28747.1"/>
    </source>
</evidence>
<sequence>NDVQRPIPPKNREHLSQSKIRELLTVTIGVSNLRESVKLPLGEDINEWLAWNIVDFYKQVRLLCATLEELCTPTTCPVMKAGRYEYPSVDAITGKRHTMGSAPEYIESVIDWIGTQIDNETLFPKNFGEPFPPNFEDIVKCISRKLFRVYAHIYHNHFLTIVDAKGEAHLNTCFQHFVLFISEYKLMVEENELAPLKELVEIILEP</sequence>
<dbReference type="PANTHER" id="PTHR22599">
    <property type="entry name" value="MPS ONE BINDER KINASE ACTIVATOR-LIKE MOB"/>
    <property type="match status" value="1"/>
</dbReference>
<dbReference type="KEGG" id="crb:17889707"/>
<dbReference type="AlphaFoldDB" id="R0G017"/>
<keyword evidence="2" id="KW-1185">Reference proteome</keyword>
<proteinExistence type="predicted"/>